<dbReference type="PANTHER" id="PTHR34069:SF2">
    <property type="entry name" value="BETA-KETOACYL-[ACYL-CARRIER-PROTEIN] SYNTHASE III"/>
    <property type="match status" value="1"/>
</dbReference>
<evidence type="ECO:0000313" key="1">
    <source>
        <dbReference type="EMBL" id="MDT0377540.1"/>
    </source>
</evidence>
<dbReference type="InterPro" id="IPR016039">
    <property type="entry name" value="Thiolase-like"/>
</dbReference>
<name>A0ABU2NKM7_9ACTN</name>
<evidence type="ECO:0000313" key="2">
    <source>
        <dbReference type="Proteomes" id="UP001183414"/>
    </source>
</evidence>
<proteinExistence type="predicted"/>
<gene>
    <name evidence="1" type="ORF">RM572_01965</name>
</gene>
<organism evidence="1 2">
    <name type="scientific">Streptomyces hazeniae</name>
    <dbReference type="NCBI Taxonomy" id="3075538"/>
    <lineage>
        <taxon>Bacteria</taxon>
        <taxon>Bacillati</taxon>
        <taxon>Actinomycetota</taxon>
        <taxon>Actinomycetes</taxon>
        <taxon>Kitasatosporales</taxon>
        <taxon>Streptomycetaceae</taxon>
        <taxon>Streptomyces</taxon>
    </lineage>
</organism>
<accession>A0ABU2NKM7</accession>
<dbReference type="SUPFAM" id="SSF53901">
    <property type="entry name" value="Thiolase-like"/>
    <property type="match status" value="1"/>
</dbReference>
<sequence>MALDVTGDAARAYPAAVRGAAWHVPEAATPVPELPELASLNEDERRACLALGVDRVHADDALDATALAEGAARQVLGQAGLPAGDLGGLIVVESRAPETLLSSEATRLQRRLGADAAITFTVGGLGCVSVTPALLAARGLLCADAGLGDVLVVHGSKPAGAGRYRHPVTVNGDGGQALLVSRRGPVRLLDIVQETNGDHWDLFHVAYRDRPADQWREECRDLPTYSFRLAMETRGRLSALLSSLLERNGLQPGDVRGYVSQNLSAAGFRFTEESLGIELLPVCRDNLRRFGHLGPNDVFLNLYTAKERGQLVEGDRAVLINVSPVAAWSVLLVELGPQEKMS</sequence>
<reference evidence="2" key="1">
    <citation type="submission" date="2023-07" db="EMBL/GenBank/DDBJ databases">
        <title>30 novel species of actinomycetes from the DSMZ collection.</title>
        <authorList>
            <person name="Nouioui I."/>
        </authorList>
    </citation>
    <scope>NUCLEOTIDE SEQUENCE [LARGE SCALE GENOMIC DNA]</scope>
    <source>
        <strain evidence="2">DSM 42041</strain>
    </source>
</reference>
<dbReference type="PANTHER" id="PTHR34069">
    <property type="entry name" value="3-OXOACYL-[ACYL-CARRIER-PROTEIN] SYNTHASE 3"/>
    <property type="match status" value="1"/>
</dbReference>
<comment type="caution">
    <text evidence="1">The sequence shown here is derived from an EMBL/GenBank/DDBJ whole genome shotgun (WGS) entry which is preliminary data.</text>
</comment>
<dbReference type="EMBL" id="JAVREQ010000001">
    <property type="protein sequence ID" value="MDT0377540.1"/>
    <property type="molecule type" value="Genomic_DNA"/>
</dbReference>
<dbReference type="Proteomes" id="UP001183414">
    <property type="component" value="Unassembled WGS sequence"/>
</dbReference>
<keyword evidence="2" id="KW-1185">Reference proteome</keyword>
<dbReference type="Gene3D" id="3.40.47.10">
    <property type="match status" value="2"/>
</dbReference>
<protein>
    <submittedName>
        <fullName evidence="1">3-oxoacyl-ACP synthase</fullName>
    </submittedName>
</protein>